<evidence type="ECO:0000313" key="1">
    <source>
        <dbReference type="EMBL" id="MDT8899942.1"/>
    </source>
</evidence>
<dbReference type="Proteomes" id="UP001254848">
    <property type="component" value="Unassembled WGS sequence"/>
</dbReference>
<proteinExistence type="predicted"/>
<sequence length="178" mass="19806">MELLLFLVMAAAVVAVVAWLFIARQGDAEFDFLVDQRADFKLEEKSGDRAVFSCVVPFVNKGTQDGTIMDCFPRHLLPQEQFDAVEVSSRLELESRRRSDGYFESLIVPKTDGGAVIVTVVFTAKRGDVRQALADMVDMPIEIYFQIVARGRWYVDKRRVVMTADEVAAALKPAVAGA</sequence>
<name>A0ABU3NUV8_9FIRM</name>
<dbReference type="EMBL" id="JAUOZS010000001">
    <property type="protein sequence ID" value="MDT8899942.1"/>
    <property type="molecule type" value="Genomic_DNA"/>
</dbReference>
<protein>
    <submittedName>
        <fullName evidence="1">Uncharacterized protein</fullName>
    </submittedName>
</protein>
<comment type="caution">
    <text evidence="1">The sequence shown here is derived from an EMBL/GenBank/DDBJ whole genome shotgun (WGS) entry which is preliminary data.</text>
</comment>
<organism evidence="1 2">
    <name type="scientific">Anaeroselena agilis</name>
    <dbReference type="NCBI Taxonomy" id="3063788"/>
    <lineage>
        <taxon>Bacteria</taxon>
        <taxon>Bacillati</taxon>
        <taxon>Bacillota</taxon>
        <taxon>Negativicutes</taxon>
        <taxon>Acetonemataceae</taxon>
        <taxon>Anaeroselena</taxon>
    </lineage>
</organism>
<reference evidence="1 2" key="1">
    <citation type="submission" date="2023-07" db="EMBL/GenBank/DDBJ databases">
        <title>The novel representative of Negativicutes class, Anaeroselena agilis gen. nov. sp. nov.</title>
        <authorList>
            <person name="Prokofeva M.I."/>
            <person name="Elcheninov A.G."/>
            <person name="Klyukina A."/>
            <person name="Kublanov I.V."/>
            <person name="Frolov E.N."/>
            <person name="Podosokorskaya O.A."/>
        </authorList>
    </citation>
    <scope>NUCLEOTIDE SEQUENCE [LARGE SCALE GENOMIC DNA]</scope>
    <source>
        <strain evidence="1 2">4137-cl</strain>
    </source>
</reference>
<dbReference type="RefSeq" id="WP_413778506.1">
    <property type="nucleotide sequence ID" value="NZ_JAUOZS010000001.1"/>
</dbReference>
<accession>A0ABU3NUV8</accession>
<evidence type="ECO:0000313" key="2">
    <source>
        <dbReference type="Proteomes" id="UP001254848"/>
    </source>
</evidence>
<gene>
    <name evidence="1" type="ORF">Q4T40_01600</name>
</gene>
<keyword evidence="2" id="KW-1185">Reference proteome</keyword>